<organism evidence="9 10">
    <name type="scientific">Variovorax rhizosphaerae</name>
    <dbReference type="NCBI Taxonomy" id="1836200"/>
    <lineage>
        <taxon>Bacteria</taxon>
        <taxon>Pseudomonadati</taxon>
        <taxon>Pseudomonadota</taxon>
        <taxon>Betaproteobacteria</taxon>
        <taxon>Burkholderiales</taxon>
        <taxon>Comamonadaceae</taxon>
        <taxon>Variovorax</taxon>
    </lineage>
</organism>
<dbReference type="Proteomes" id="UP001385892">
    <property type="component" value="Unassembled WGS sequence"/>
</dbReference>
<evidence type="ECO:0000256" key="4">
    <source>
        <dbReference type="ARBA" id="ARBA00022475"/>
    </source>
</evidence>
<dbReference type="Gene3D" id="1.20.1640.10">
    <property type="entry name" value="Multidrug efflux transporter AcrB transmembrane domain"/>
    <property type="match status" value="2"/>
</dbReference>
<keyword evidence="3" id="KW-0813">Transport</keyword>
<evidence type="ECO:0000256" key="2">
    <source>
        <dbReference type="ARBA" id="ARBA00010942"/>
    </source>
</evidence>
<proteinExistence type="inferred from homology"/>
<dbReference type="NCBIfam" id="TIGR00914">
    <property type="entry name" value="2A0601"/>
    <property type="match status" value="1"/>
</dbReference>
<keyword evidence="7 8" id="KW-0472">Membrane</keyword>
<feature type="transmembrane region" description="Helical" evidence="8">
    <location>
        <begin position="979"/>
        <end position="996"/>
    </location>
</feature>
<feature type="transmembrane region" description="Helical" evidence="8">
    <location>
        <begin position="363"/>
        <end position="383"/>
    </location>
</feature>
<dbReference type="Gene3D" id="3.30.70.1440">
    <property type="entry name" value="Multidrug efflux transporter AcrB pore domain"/>
    <property type="match status" value="1"/>
</dbReference>
<dbReference type="SUPFAM" id="SSF82866">
    <property type="entry name" value="Multidrug efflux transporter AcrB transmembrane domain"/>
    <property type="match status" value="2"/>
</dbReference>
<evidence type="ECO:0000313" key="10">
    <source>
        <dbReference type="Proteomes" id="UP001385892"/>
    </source>
</evidence>
<accession>A0ABU8WRQ0</accession>
<protein>
    <submittedName>
        <fullName evidence="9">Efflux RND transporter permease subunit</fullName>
    </submittedName>
</protein>
<dbReference type="SUPFAM" id="SSF82693">
    <property type="entry name" value="Multidrug efflux transporter AcrB pore domain, PN1, PN2, PC1 and PC2 subdomains"/>
    <property type="match status" value="2"/>
</dbReference>
<feature type="transmembrane region" description="Helical" evidence="8">
    <location>
        <begin position="337"/>
        <end position="356"/>
    </location>
</feature>
<feature type="transmembrane region" description="Helical" evidence="8">
    <location>
        <begin position="389"/>
        <end position="410"/>
    </location>
</feature>
<dbReference type="PANTHER" id="PTHR32063:SF19">
    <property type="entry name" value="CATION EFFLUX SYSTEM PROTEIN CUSA"/>
    <property type="match status" value="1"/>
</dbReference>
<evidence type="ECO:0000256" key="5">
    <source>
        <dbReference type="ARBA" id="ARBA00022692"/>
    </source>
</evidence>
<evidence type="ECO:0000256" key="7">
    <source>
        <dbReference type="ARBA" id="ARBA00023136"/>
    </source>
</evidence>
<keyword evidence="6 8" id="KW-1133">Transmembrane helix</keyword>
<feature type="transmembrane region" description="Helical" evidence="8">
    <location>
        <begin position="538"/>
        <end position="557"/>
    </location>
</feature>
<dbReference type="PANTHER" id="PTHR32063">
    <property type="match status" value="1"/>
</dbReference>
<feature type="transmembrane region" description="Helical" evidence="8">
    <location>
        <begin position="872"/>
        <end position="889"/>
    </location>
</feature>
<feature type="transmembrane region" description="Helical" evidence="8">
    <location>
        <begin position="925"/>
        <end position="946"/>
    </location>
</feature>
<dbReference type="InterPro" id="IPR001036">
    <property type="entry name" value="Acrflvin-R"/>
</dbReference>
<dbReference type="PRINTS" id="PR00702">
    <property type="entry name" value="ACRIFLAVINRP"/>
</dbReference>
<dbReference type="InterPro" id="IPR027463">
    <property type="entry name" value="AcrB_DN_DC_subdom"/>
</dbReference>
<feature type="transmembrane region" description="Helical" evidence="8">
    <location>
        <begin position="896"/>
        <end position="913"/>
    </location>
</feature>
<dbReference type="InterPro" id="IPR004763">
    <property type="entry name" value="CusA-like"/>
</dbReference>
<dbReference type="Pfam" id="PF00873">
    <property type="entry name" value="ACR_tran"/>
    <property type="match status" value="1"/>
</dbReference>
<evidence type="ECO:0000256" key="1">
    <source>
        <dbReference type="ARBA" id="ARBA00004651"/>
    </source>
</evidence>
<keyword evidence="4" id="KW-1003">Cell membrane</keyword>
<dbReference type="EMBL" id="JBBKZT010000013">
    <property type="protein sequence ID" value="MEJ8850232.1"/>
    <property type="molecule type" value="Genomic_DNA"/>
</dbReference>
<comment type="caution">
    <text evidence="9">The sequence shown here is derived from an EMBL/GenBank/DDBJ whole genome shotgun (WGS) entry which is preliminary data.</text>
</comment>
<reference evidence="9 10" key="1">
    <citation type="submission" date="2024-03" db="EMBL/GenBank/DDBJ databases">
        <title>Novel species of the genus Variovorax.</title>
        <authorList>
            <person name="Liu Q."/>
            <person name="Xin Y.-H."/>
        </authorList>
    </citation>
    <scope>NUCLEOTIDE SEQUENCE [LARGE SCALE GENOMIC DNA]</scope>
    <source>
        <strain evidence="9 10">KACC 18900</strain>
    </source>
</reference>
<comment type="subcellular location">
    <subcellularLocation>
        <location evidence="1">Cell membrane</location>
        <topology evidence="1">Multi-pass membrane protein</topology>
    </subcellularLocation>
</comment>
<feature type="transmembrane region" description="Helical" evidence="8">
    <location>
        <begin position="1008"/>
        <end position="1034"/>
    </location>
</feature>
<evidence type="ECO:0000256" key="3">
    <source>
        <dbReference type="ARBA" id="ARBA00022448"/>
    </source>
</evidence>
<dbReference type="SUPFAM" id="SSF82714">
    <property type="entry name" value="Multidrug efflux transporter AcrB TolC docking domain, DN and DC subdomains"/>
    <property type="match status" value="2"/>
</dbReference>
<name>A0ABU8WRQ0_9BURK</name>
<dbReference type="Gene3D" id="3.30.2090.10">
    <property type="entry name" value="Multidrug efflux transporter AcrB TolC docking domain, DN and DC subdomains"/>
    <property type="match status" value="2"/>
</dbReference>
<evidence type="ECO:0000256" key="6">
    <source>
        <dbReference type="ARBA" id="ARBA00022989"/>
    </source>
</evidence>
<dbReference type="RefSeq" id="WP_340345486.1">
    <property type="nucleotide sequence ID" value="NZ_JBBKZT010000013.1"/>
</dbReference>
<evidence type="ECO:0000313" key="9">
    <source>
        <dbReference type="EMBL" id="MEJ8850232.1"/>
    </source>
</evidence>
<feature type="transmembrane region" description="Helical" evidence="8">
    <location>
        <begin position="483"/>
        <end position="503"/>
    </location>
</feature>
<keyword evidence="10" id="KW-1185">Reference proteome</keyword>
<gene>
    <name evidence="9" type="ORF">WKW82_26585</name>
</gene>
<feature type="transmembrane region" description="Helical" evidence="8">
    <location>
        <begin position="444"/>
        <end position="463"/>
    </location>
</feature>
<sequence>MIAALIRWSVGNRFLVLIATLFVVAAGLWSAARTPLDALPDLSDTQVIIRTPFPGKAPQVVEDLVTYPLTTTMLSVPGAKTVRGYSFFGDSFVYVLFDDKTDPYWARSRVVEYLNQVQGRLPAGASASLGPDATGVGWVYEYALVDRTGSRDLGQLRALNDWFLKFELKTVADVAEVASIGGMVRQYQVVIDPDRMRALGITQASVVQALQKANQSSGGSVVELGEAEYMVRSRGYLRSLEDFRSIPVSISGATPALLRDVATVQIGPEMRRGIAELDGEGEVAGGVVVMRSGKNARTTIEAVKAKLETLRTSLPAGVEIVPTYDRSLLIDRAVDNLRAKLVEEFIVVALVCAVFLFHLRSALVAVVALPIGVLAAFIVMHWQGVNANIMSLGGIAIAIGAMVDGAVVMVENVHKHIEAFETRHGRQPDGFERWQLVSDASVEVGPALFFSLLVITLSFVPVFSLEAQEGRLFAPLAFTKTYAMAAAAGLSVTLIPVLMGYLIRGRIPHEAANPVNRLLMAAYRPALEWVLRFPKSTLMLAGVLLALTAVPMARLGGEFMPPLDEGDLLYMPSALPALSVSKAAQLLQQTDRLIKTVPEVARVFGKAGRADSATDPAPLEMFETTIQFKPKDQWRAGMTPDKLVEELDRAVKVPGLSNVWVPPIRNRIDMLATGIKSPVGVKVAGADLATIDSLTTQIAASVKNVPGVSSALAERLNGGRYIDVDVDRLAAARFGLSMTDVQSVVSTAIGGDNVGEVIQGRERYPINVRYPREIRDSLEGLRQLPFVTDRGATVLLQDVARIHIEDGPPMLRSENARPSGWVYVDVRGRDLRSAVTDMQAAVAQAVKMPAGYAVSWSGQFEYLERATERLKLVIPVTLAVIFVLLYLLFKSFADAALVMAAVPFSLIGGFWLVRAMGHSVSVATAVGFIALAGVAAEFGVVMLVYLKNALARRLAAGEAMNDETLLAAIREGAVLRVRPKAMTVAVVMAGLLPILWGSGTGSEVMTRIAAPMVGGMVTAPLLSMLVVPAAWYLLHRRKNVAAPAFNPIPPTSGALE</sequence>
<dbReference type="Gene3D" id="3.30.70.1320">
    <property type="entry name" value="Multidrug efflux transporter AcrB pore domain like"/>
    <property type="match status" value="1"/>
</dbReference>
<keyword evidence="5 8" id="KW-0812">Transmembrane</keyword>
<dbReference type="Gene3D" id="3.30.70.1430">
    <property type="entry name" value="Multidrug efflux transporter AcrB pore domain"/>
    <property type="match status" value="2"/>
</dbReference>
<evidence type="ECO:0000256" key="8">
    <source>
        <dbReference type="SAM" id="Phobius"/>
    </source>
</evidence>
<comment type="similarity">
    <text evidence="2">Belongs to the resistance-nodulation-cell division (RND) (TC 2.A.6) family.</text>
</comment>